<name>A0A834SS82_9FABA</name>
<proteinExistence type="predicted"/>
<dbReference type="AlphaFoldDB" id="A0A834SS82"/>
<evidence type="ECO:0000313" key="1">
    <source>
        <dbReference type="EMBL" id="KAF7808333.1"/>
    </source>
</evidence>
<reference evidence="1" key="1">
    <citation type="submission" date="2020-09" db="EMBL/GenBank/DDBJ databases">
        <title>Genome-Enabled Discovery of Anthraquinone Biosynthesis in Senna tora.</title>
        <authorList>
            <person name="Kang S.-H."/>
            <person name="Pandey R.P."/>
            <person name="Lee C.-M."/>
            <person name="Sim J.-S."/>
            <person name="Jeong J.-T."/>
            <person name="Choi B.-S."/>
            <person name="Jung M."/>
            <person name="Ginzburg D."/>
            <person name="Zhao K."/>
            <person name="Won S.Y."/>
            <person name="Oh T.-J."/>
            <person name="Yu Y."/>
            <person name="Kim N.-H."/>
            <person name="Lee O.R."/>
            <person name="Lee T.-H."/>
            <person name="Bashyal P."/>
            <person name="Kim T.-S."/>
            <person name="Lee W.-H."/>
            <person name="Kawkins C."/>
            <person name="Kim C.-K."/>
            <person name="Kim J.S."/>
            <person name="Ahn B.O."/>
            <person name="Rhee S.Y."/>
            <person name="Sohng J.K."/>
        </authorList>
    </citation>
    <scope>NUCLEOTIDE SEQUENCE</scope>
    <source>
        <tissue evidence="1">Leaf</tissue>
    </source>
</reference>
<gene>
    <name evidence="1" type="ORF">G2W53_035076</name>
</gene>
<sequence length="60" mass="7162">MEAKRCAIEYGDWSCGRAWSFEVPKEAFPLYDRQFKIDNGLDELRPLVKREAERSYDDFL</sequence>
<comment type="caution">
    <text evidence="1">The sequence shown here is derived from an EMBL/GenBank/DDBJ whole genome shotgun (WGS) entry which is preliminary data.</text>
</comment>
<protein>
    <submittedName>
        <fullName evidence="1">Uncharacterized protein</fullName>
    </submittedName>
</protein>
<accession>A0A834SS82</accession>
<keyword evidence="2" id="KW-1185">Reference proteome</keyword>
<evidence type="ECO:0000313" key="2">
    <source>
        <dbReference type="Proteomes" id="UP000634136"/>
    </source>
</evidence>
<dbReference type="EMBL" id="JAAIUW010000011">
    <property type="protein sequence ID" value="KAF7808333.1"/>
    <property type="molecule type" value="Genomic_DNA"/>
</dbReference>
<dbReference type="Proteomes" id="UP000634136">
    <property type="component" value="Unassembled WGS sequence"/>
</dbReference>
<organism evidence="1 2">
    <name type="scientific">Senna tora</name>
    <dbReference type="NCBI Taxonomy" id="362788"/>
    <lineage>
        <taxon>Eukaryota</taxon>
        <taxon>Viridiplantae</taxon>
        <taxon>Streptophyta</taxon>
        <taxon>Embryophyta</taxon>
        <taxon>Tracheophyta</taxon>
        <taxon>Spermatophyta</taxon>
        <taxon>Magnoliopsida</taxon>
        <taxon>eudicotyledons</taxon>
        <taxon>Gunneridae</taxon>
        <taxon>Pentapetalae</taxon>
        <taxon>rosids</taxon>
        <taxon>fabids</taxon>
        <taxon>Fabales</taxon>
        <taxon>Fabaceae</taxon>
        <taxon>Caesalpinioideae</taxon>
        <taxon>Cassia clade</taxon>
        <taxon>Senna</taxon>
    </lineage>
</organism>